<dbReference type="Pfam" id="PF00383">
    <property type="entry name" value="dCMP_cyt_deam_1"/>
    <property type="match status" value="1"/>
</dbReference>
<evidence type="ECO:0000313" key="15">
    <source>
        <dbReference type="EMBL" id="KAJ8734306.1"/>
    </source>
</evidence>
<evidence type="ECO:0000256" key="8">
    <source>
        <dbReference type="ARBA" id="ARBA00038938"/>
    </source>
</evidence>
<evidence type="ECO:0000256" key="9">
    <source>
        <dbReference type="ARBA" id="ARBA00041763"/>
    </source>
</evidence>
<dbReference type="GO" id="GO:0008270">
    <property type="term" value="F:zinc ion binding"/>
    <property type="evidence" value="ECO:0007669"/>
    <property type="project" value="InterPro"/>
</dbReference>
<evidence type="ECO:0000256" key="5">
    <source>
        <dbReference type="ARBA" id="ARBA00022801"/>
    </source>
</evidence>
<keyword evidence="6 13" id="KW-0862">Zinc</keyword>
<dbReference type="EMBL" id="JARGEI010000003">
    <property type="protein sequence ID" value="KAJ8734306.1"/>
    <property type="molecule type" value="Genomic_DNA"/>
</dbReference>
<dbReference type="SUPFAM" id="SSF53927">
    <property type="entry name" value="Cytidine deaminase-like"/>
    <property type="match status" value="1"/>
</dbReference>
<evidence type="ECO:0000256" key="7">
    <source>
        <dbReference type="ARBA" id="ARBA00037036"/>
    </source>
</evidence>
<dbReference type="InterPro" id="IPR016193">
    <property type="entry name" value="Cytidine_deaminase-like"/>
</dbReference>
<feature type="active site" description="Proton donor" evidence="12">
    <location>
        <position position="94"/>
    </location>
</feature>
<feature type="binding site" evidence="13">
    <location>
        <position position="121"/>
    </location>
    <ligand>
        <name>Zn(2+)</name>
        <dbReference type="ChEBI" id="CHEBI:29105"/>
        <note>catalytic</note>
    </ligand>
</feature>
<evidence type="ECO:0000256" key="6">
    <source>
        <dbReference type="ARBA" id="ARBA00022833"/>
    </source>
</evidence>
<feature type="binding site" evidence="13">
    <location>
        <position position="92"/>
    </location>
    <ligand>
        <name>Zn(2+)</name>
        <dbReference type="ChEBI" id="CHEBI:29105"/>
        <note>catalytic</note>
    </ligand>
</feature>
<dbReference type="EC" id="3.5.4.12" evidence="8"/>
<dbReference type="GO" id="GO:0009165">
    <property type="term" value="P:nucleotide biosynthetic process"/>
    <property type="evidence" value="ECO:0007669"/>
    <property type="project" value="UniProtKB-KW"/>
</dbReference>
<sequence>MASRDVEQDERGAKRQKRQNVIDWDTYFMATAFLARHRSKDPDYQVGACIINDDKKIVGTGYNGFPLGCSDDEFSWDKRTDESRGKHDYVCHAEMNAIIFRNTTDVKGCTMYVTLFPCNECAKIIIQSGIKKVIYFSDEKNDKPEFKASKPMFIAAGVDIVQLEPKKKIEIVFSPESLAKVPRIFN</sequence>
<evidence type="ECO:0000256" key="1">
    <source>
        <dbReference type="ARBA" id="ARBA00001947"/>
    </source>
</evidence>
<evidence type="ECO:0000313" key="16">
    <source>
        <dbReference type="Proteomes" id="UP001231518"/>
    </source>
</evidence>
<evidence type="ECO:0000256" key="3">
    <source>
        <dbReference type="ARBA" id="ARBA00022723"/>
    </source>
</evidence>
<keyword evidence="16" id="KW-1185">Reference proteome</keyword>
<evidence type="ECO:0000256" key="11">
    <source>
        <dbReference type="ARBA" id="ARBA00071625"/>
    </source>
</evidence>
<comment type="cofactor">
    <cofactor evidence="1 13">
        <name>Zn(2+)</name>
        <dbReference type="ChEBI" id="CHEBI:29105"/>
    </cofactor>
</comment>
<protein>
    <recommendedName>
        <fullName evidence="11">Probable deoxycytidylate deaminase</fullName>
        <ecNumber evidence="8">3.5.4.12</ecNumber>
    </recommendedName>
    <alternativeName>
        <fullName evidence="9">dCMP deaminase</fullName>
    </alternativeName>
</protein>
<dbReference type="AlphaFoldDB" id="A0AAD8E0I3"/>
<comment type="function">
    <text evidence="7">Supplies the nucleotide substrate for thymidylate synthetase.</text>
</comment>
<dbReference type="InterPro" id="IPR016192">
    <property type="entry name" value="APOBEC/CMP_deaminase_Zn-bd"/>
</dbReference>
<dbReference type="PROSITE" id="PS51747">
    <property type="entry name" value="CYT_DCMP_DEAMINASES_2"/>
    <property type="match status" value="1"/>
</dbReference>
<dbReference type="PANTHER" id="PTHR11086">
    <property type="entry name" value="DEOXYCYTIDYLATE DEAMINASE-RELATED"/>
    <property type="match status" value="1"/>
</dbReference>
<dbReference type="GO" id="GO:0005737">
    <property type="term" value="C:cytoplasm"/>
    <property type="evidence" value="ECO:0007669"/>
    <property type="project" value="TreeGrafter"/>
</dbReference>
<feature type="domain" description="CMP/dCMP-type deaminase" evidence="14">
    <location>
        <begin position="23"/>
        <end position="160"/>
    </location>
</feature>
<organism evidence="15 16">
    <name type="scientific">Mythimna separata</name>
    <name type="common">Oriental armyworm</name>
    <name type="synonym">Pseudaletia separata</name>
    <dbReference type="NCBI Taxonomy" id="271217"/>
    <lineage>
        <taxon>Eukaryota</taxon>
        <taxon>Metazoa</taxon>
        <taxon>Ecdysozoa</taxon>
        <taxon>Arthropoda</taxon>
        <taxon>Hexapoda</taxon>
        <taxon>Insecta</taxon>
        <taxon>Pterygota</taxon>
        <taxon>Neoptera</taxon>
        <taxon>Endopterygota</taxon>
        <taxon>Lepidoptera</taxon>
        <taxon>Glossata</taxon>
        <taxon>Ditrysia</taxon>
        <taxon>Noctuoidea</taxon>
        <taxon>Noctuidae</taxon>
        <taxon>Noctuinae</taxon>
        <taxon>Hadenini</taxon>
        <taxon>Mythimna</taxon>
    </lineage>
</organism>
<dbReference type="InterPro" id="IPR015517">
    <property type="entry name" value="dCMP_deaminase-rel"/>
</dbReference>
<evidence type="ECO:0000256" key="2">
    <source>
        <dbReference type="ARBA" id="ARBA00006576"/>
    </source>
</evidence>
<dbReference type="Proteomes" id="UP001231518">
    <property type="component" value="Chromosome 5"/>
</dbReference>
<evidence type="ECO:0000259" key="14">
    <source>
        <dbReference type="PROSITE" id="PS51747"/>
    </source>
</evidence>
<keyword evidence="4" id="KW-0545">Nucleotide biosynthesis</keyword>
<accession>A0AAD8E0I3</accession>
<evidence type="ECO:0000256" key="12">
    <source>
        <dbReference type="PIRSR" id="PIRSR006019-1"/>
    </source>
</evidence>
<comment type="caution">
    <text evidence="15">The sequence shown here is derived from an EMBL/GenBank/DDBJ whole genome shotgun (WGS) entry which is preliminary data.</text>
</comment>
<keyword evidence="3 13" id="KW-0479">Metal-binding</keyword>
<dbReference type="InterPro" id="IPR002125">
    <property type="entry name" value="CMP_dCMP_dom"/>
</dbReference>
<evidence type="ECO:0000256" key="10">
    <source>
        <dbReference type="ARBA" id="ARBA00052978"/>
    </source>
</evidence>
<dbReference type="CDD" id="cd01286">
    <property type="entry name" value="deoxycytidylate_deaminase"/>
    <property type="match status" value="1"/>
</dbReference>
<reference evidence="15" key="1">
    <citation type="submission" date="2023-03" db="EMBL/GenBank/DDBJ databases">
        <title>Chromosome-level genomes of two armyworms, Mythimna separata and Mythimna loreyi, provide insights into the biosynthesis and reception of sex pheromones.</title>
        <authorList>
            <person name="Zhao H."/>
        </authorList>
    </citation>
    <scope>NUCLEOTIDE SEQUENCE</scope>
    <source>
        <strain evidence="15">BeijingLab</strain>
        <tissue evidence="15">Pupa</tissue>
    </source>
</reference>
<evidence type="ECO:0000256" key="13">
    <source>
        <dbReference type="PIRSR" id="PIRSR006019-2"/>
    </source>
</evidence>
<dbReference type="InterPro" id="IPR035105">
    <property type="entry name" value="Deoxycytidylate_deaminase_dom"/>
</dbReference>
<gene>
    <name evidence="15" type="ORF">PYW07_014857</name>
</gene>
<comment type="similarity">
    <text evidence="2">Belongs to the cytidine and deoxycytidylate deaminase family.</text>
</comment>
<comment type="catalytic activity">
    <reaction evidence="10">
        <text>dCMP + H2O + H(+) = dUMP + NH4(+)</text>
        <dbReference type="Rhea" id="RHEA:22924"/>
        <dbReference type="ChEBI" id="CHEBI:15377"/>
        <dbReference type="ChEBI" id="CHEBI:15378"/>
        <dbReference type="ChEBI" id="CHEBI:28938"/>
        <dbReference type="ChEBI" id="CHEBI:57566"/>
        <dbReference type="ChEBI" id="CHEBI:246422"/>
        <dbReference type="EC" id="3.5.4.12"/>
    </reaction>
</comment>
<feature type="binding site" evidence="13">
    <location>
        <position position="118"/>
    </location>
    <ligand>
        <name>Zn(2+)</name>
        <dbReference type="ChEBI" id="CHEBI:29105"/>
        <note>catalytic</note>
    </ligand>
</feature>
<dbReference type="FunFam" id="3.40.140.10:FF:000021">
    <property type="entry name" value="Deoxycytidylate deaminase"/>
    <property type="match status" value="1"/>
</dbReference>
<dbReference type="Gene3D" id="3.40.140.10">
    <property type="entry name" value="Cytidine Deaminase, domain 2"/>
    <property type="match status" value="1"/>
</dbReference>
<dbReference type="PROSITE" id="PS00903">
    <property type="entry name" value="CYT_DCMP_DEAMINASES_1"/>
    <property type="match status" value="1"/>
</dbReference>
<dbReference type="InterPro" id="IPR016473">
    <property type="entry name" value="dCMP_deaminase"/>
</dbReference>
<dbReference type="GO" id="GO:0004132">
    <property type="term" value="F:dCMP deaminase activity"/>
    <property type="evidence" value="ECO:0007669"/>
    <property type="project" value="UniProtKB-EC"/>
</dbReference>
<keyword evidence="5" id="KW-0378">Hydrolase</keyword>
<dbReference type="GO" id="GO:0006220">
    <property type="term" value="P:pyrimidine nucleotide metabolic process"/>
    <property type="evidence" value="ECO:0007669"/>
    <property type="project" value="InterPro"/>
</dbReference>
<proteinExistence type="inferred from homology"/>
<dbReference type="PANTHER" id="PTHR11086:SF18">
    <property type="entry name" value="DEOXYCYTIDYLATE DEAMINASE"/>
    <property type="match status" value="1"/>
</dbReference>
<dbReference type="PIRSF" id="PIRSF006019">
    <property type="entry name" value="dCMP_deaminase"/>
    <property type="match status" value="1"/>
</dbReference>
<name>A0AAD8E0I3_MYTSE</name>
<evidence type="ECO:0000256" key="4">
    <source>
        <dbReference type="ARBA" id="ARBA00022727"/>
    </source>
</evidence>